<feature type="domain" description="GST N-terminal" evidence="5">
    <location>
        <begin position="6"/>
        <end position="85"/>
    </location>
</feature>
<dbReference type="InterPro" id="IPR004045">
    <property type="entry name" value="Glutathione_S-Trfase_N"/>
</dbReference>
<dbReference type="CDD" id="cd03058">
    <property type="entry name" value="GST_N_Tau"/>
    <property type="match status" value="1"/>
</dbReference>
<dbReference type="GO" id="GO:0006749">
    <property type="term" value="P:glutathione metabolic process"/>
    <property type="evidence" value="ECO:0000318"/>
    <property type="project" value="GO_Central"/>
</dbReference>
<dbReference type="EMBL" id="KI392798">
    <property type="protein sequence ID" value="ERN10803.1"/>
    <property type="molecule type" value="Genomic_DNA"/>
</dbReference>
<evidence type="ECO:0000259" key="6">
    <source>
        <dbReference type="PROSITE" id="PS50405"/>
    </source>
</evidence>
<organism evidence="7 8">
    <name type="scientific">Amborella trichopoda</name>
    <dbReference type="NCBI Taxonomy" id="13333"/>
    <lineage>
        <taxon>Eukaryota</taxon>
        <taxon>Viridiplantae</taxon>
        <taxon>Streptophyta</taxon>
        <taxon>Embryophyta</taxon>
        <taxon>Tracheophyta</taxon>
        <taxon>Spermatophyta</taxon>
        <taxon>Magnoliopsida</taxon>
        <taxon>Amborellales</taxon>
        <taxon>Amborellaceae</taxon>
        <taxon>Amborella</taxon>
    </lineage>
</organism>
<dbReference type="OMA" id="PDLCRWA"/>
<dbReference type="SFLD" id="SFLDG01152">
    <property type="entry name" value="Main.3:_Omega-_and_Tau-like"/>
    <property type="match status" value="1"/>
</dbReference>
<sequence>MASKEQRVRLLGSFRSPFVHRVQLALKLKGIEYEYIEEDLKNKSPLLLKANPVHKKIPVLIHGDKPVCESVVILEYIEETWPENPILPKDPYDRAQARFWAKFIDEKVLLACWTAYSTQGVQQAKALEEFQESLKTLERGLKGKFFGGENIGFLDIVANFLSLWMGVLGEAANIEHYDAEKTPLIHSWIQQMSSNEVVKESLPSRDKLLANFKVRREALLAPPTSS</sequence>
<dbReference type="Proteomes" id="UP000017836">
    <property type="component" value="Unassembled WGS sequence"/>
</dbReference>
<dbReference type="CDD" id="cd03185">
    <property type="entry name" value="GST_C_Tau"/>
    <property type="match status" value="1"/>
</dbReference>
<dbReference type="InterPro" id="IPR036282">
    <property type="entry name" value="Glutathione-S-Trfase_C_sf"/>
</dbReference>
<accession>W1PRZ3</accession>
<dbReference type="Pfam" id="PF02798">
    <property type="entry name" value="GST_N"/>
    <property type="match status" value="1"/>
</dbReference>
<dbReference type="SUPFAM" id="SSF52833">
    <property type="entry name" value="Thioredoxin-like"/>
    <property type="match status" value="1"/>
</dbReference>
<dbReference type="EC" id="2.5.1.18" evidence="1"/>
<comment type="catalytic activity">
    <reaction evidence="3">
        <text>RX + glutathione = an S-substituted glutathione + a halide anion + H(+)</text>
        <dbReference type="Rhea" id="RHEA:16437"/>
        <dbReference type="ChEBI" id="CHEBI:15378"/>
        <dbReference type="ChEBI" id="CHEBI:16042"/>
        <dbReference type="ChEBI" id="CHEBI:17792"/>
        <dbReference type="ChEBI" id="CHEBI:57925"/>
        <dbReference type="ChEBI" id="CHEBI:90779"/>
        <dbReference type="EC" id="2.5.1.18"/>
    </reaction>
</comment>
<dbReference type="InterPro" id="IPR004046">
    <property type="entry name" value="GST_C"/>
</dbReference>
<dbReference type="SFLD" id="SFLDS00019">
    <property type="entry name" value="Glutathione_Transferase_(cytos"/>
    <property type="match status" value="1"/>
</dbReference>
<evidence type="ECO:0000256" key="1">
    <source>
        <dbReference type="ARBA" id="ARBA00012452"/>
    </source>
</evidence>
<feature type="domain" description="GST C-terminal" evidence="6">
    <location>
        <begin position="90"/>
        <end position="220"/>
    </location>
</feature>
<keyword evidence="2" id="KW-0808">Transferase</keyword>
<dbReference type="FunFam" id="1.20.1050.10:FF:000012">
    <property type="entry name" value="Tau class glutathione S-transferase"/>
    <property type="match status" value="1"/>
</dbReference>
<dbReference type="Gene3D" id="3.40.30.10">
    <property type="entry name" value="Glutaredoxin"/>
    <property type="match status" value="1"/>
</dbReference>
<keyword evidence="8" id="KW-1185">Reference proteome</keyword>
<name>W1PRZ3_AMBTC</name>
<evidence type="ECO:0000313" key="7">
    <source>
        <dbReference type="EMBL" id="ERN10803.1"/>
    </source>
</evidence>
<dbReference type="InterPro" id="IPR036249">
    <property type="entry name" value="Thioredoxin-like_sf"/>
</dbReference>
<evidence type="ECO:0000259" key="5">
    <source>
        <dbReference type="PROSITE" id="PS50404"/>
    </source>
</evidence>
<dbReference type="PROSITE" id="PS50405">
    <property type="entry name" value="GST_CTER"/>
    <property type="match status" value="1"/>
</dbReference>
<dbReference type="SFLD" id="SFLDG00358">
    <property type="entry name" value="Main_(cytGST)"/>
    <property type="match status" value="1"/>
</dbReference>
<dbReference type="HOGENOM" id="CLU_011226_18_1_1"/>
<dbReference type="SUPFAM" id="SSF47616">
    <property type="entry name" value="GST C-terminal domain-like"/>
    <property type="match status" value="1"/>
</dbReference>
<comment type="similarity">
    <text evidence="4">Belongs to the GST superfamily.</text>
</comment>
<dbReference type="GO" id="GO:0005737">
    <property type="term" value="C:cytoplasm"/>
    <property type="evidence" value="ECO:0000318"/>
    <property type="project" value="GO_Central"/>
</dbReference>
<evidence type="ECO:0000256" key="4">
    <source>
        <dbReference type="RuleBase" id="RU003494"/>
    </source>
</evidence>
<reference evidence="8" key="1">
    <citation type="journal article" date="2013" name="Science">
        <title>The Amborella genome and the evolution of flowering plants.</title>
        <authorList>
            <consortium name="Amborella Genome Project"/>
        </authorList>
    </citation>
    <scope>NUCLEOTIDE SEQUENCE [LARGE SCALE GENOMIC DNA]</scope>
</reference>
<dbReference type="InterPro" id="IPR010987">
    <property type="entry name" value="Glutathione-S-Trfase_C-like"/>
</dbReference>
<dbReference type="PROSITE" id="PS50404">
    <property type="entry name" value="GST_NTER"/>
    <property type="match status" value="1"/>
</dbReference>
<evidence type="ECO:0000256" key="3">
    <source>
        <dbReference type="ARBA" id="ARBA00047960"/>
    </source>
</evidence>
<protein>
    <recommendedName>
        <fullName evidence="1">glutathione transferase</fullName>
        <ecNumber evidence="1">2.5.1.18</ecNumber>
    </recommendedName>
</protein>
<gene>
    <name evidence="7" type="ORF">AMTR_s00027p00229840</name>
</gene>
<evidence type="ECO:0000256" key="2">
    <source>
        <dbReference type="ARBA" id="ARBA00022679"/>
    </source>
</evidence>
<dbReference type="FunFam" id="3.40.30.10:FF:000014">
    <property type="entry name" value="Tau class glutathione S-transferase"/>
    <property type="match status" value="1"/>
</dbReference>
<dbReference type="Gramene" id="ERN10803">
    <property type="protein sequence ID" value="ERN10803"/>
    <property type="gene ID" value="AMTR_s00027p00229840"/>
</dbReference>
<dbReference type="InterPro" id="IPR045073">
    <property type="entry name" value="Omega/Tau-like"/>
</dbReference>
<dbReference type="eggNOG" id="KOG0406">
    <property type="taxonomic scope" value="Eukaryota"/>
</dbReference>
<proteinExistence type="inferred from homology"/>
<dbReference type="PANTHER" id="PTHR11260">
    <property type="entry name" value="GLUTATHIONE S-TRANSFERASE, GST, SUPERFAMILY, GST DOMAIN CONTAINING"/>
    <property type="match status" value="1"/>
</dbReference>
<dbReference type="InterPro" id="IPR040079">
    <property type="entry name" value="Glutathione_S-Trfase"/>
</dbReference>
<dbReference type="GO" id="GO:0004364">
    <property type="term" value="F:glutathione transferase activity"/>
    <property type="evidence" value="ECO:0000318"/>
    <property type="project" value="GO_Central"/>
</dbReference>
<dbReference type="InterPro" id="IPR045074">
    <property type="entry name" value="GST_C_Tau"/>
</dbReference>
<dbReference type="OrthoDB" id="4951845at2759"/>
<dbReference type="Pfam" id="PF00043">
    <property type="entry name" value="GST_C"/>
    <property type="match status" value="1"/>
</dbReference>
<dbReference type="STRING" id="13333.W1PRZ3"/>
<evidence type="ECO:0000313" key="8">
    <source>
        <dbReference type="Proteomes" id="UP000017836"/>
    </source>
</evidence>
<dbReference type="PANTHER" id="PTHR11260:SF676">
    <property type="entry name" value="GLUTATHIONE S-TRANSFERASE U8"/>
    <property type="match status" value="1"/>
</dbReference>
<dbReference type="Gene3D" id="1.20.1050.10">
    <property type="match status" value="1"/>
</dbReference>
<dbReference type="KEGG" id="atr:18438985"/>
<dbReference type="AlphaFoldDB" id="W1PRZ3"/>